<organism evidence="5 6">
    <name type="scientific">Planctobacterium marinum</name>
    <dbReference type="NCBI Taxonomy" id="1631968"/>
    <lineage>
        <taxon>Bacteria</taxon>
        <taxon>Pseudomonadati</taxon>
        <taxon>Pseudomonadota</taxon>
        <taxon>Gammaproteobacteria</taxon>
        <taxon>Alteromonadales</taxon>
        <taxon>Alteromonadaceae</taxon>
        <taxon>Planctobacterium</taxon>
    </lineage>
</organism>
<reference evidence="5" key="1">
    <citation type="submission" date="2023-01" db="EMBL/GenBank/DDBJ databases">
        <title>Complete genome sequence of Planctobacterium marinum strain Dej080120_11.</title>
        <authorList>
            <person name="Ueki S."/>
            <person name="Maruyama F."/>
        </authorList>
    </citation>
    <scope>NUCLEOTIDE SEQUENCE</scope>
    <source>
        <strain evidence="5">Dej080120_11</strain>
    </source>
</reference>
<keyword evidence="2" id="KW-0238">DNA-binding</keyword>
<dbReference type="InterPro" id="IPR028082">
    <property type="entry name" value="Peripla_BP_I"/>
</dbReference>
<proteinExistence type="predicted"/>
<accession>A0AA48I2Y4</accession>
<dbReference type="CDD" id="cd06279">
    <property type="entry name" value="PBP1_LacI-like"/>
    <property type="match status" value="1"/>
</dbReference>
<dbReference type="GO" id="GO:0003700">
    <property type="term" value="F:DNA-binding transcription factor activity"/>
    <property type="evidence" value="ECO:0007669"/>
    <property type="project" value="TreeGrafter"/>
</dbReference>
<keyword evidence="6" id="KW-1185">Reference proteome</keyword>
<keyword evidence="3" id="KW-0804">Transcription</keyword>
<dbReference type="SUPFAM" id="SSF53822">
    <property type="entry name" value="Periplasmic binding protein-like I"/>
    <property type="match status" value="1"/>
</dbReference>
<dbReference type="InterPro" id="IPR010982">
    <property type="entry name" value="Lambda_DNA-bd_dom_sf"/>
</dbReference>
<name>A0AA48I2Y4_9ALTE</name>
<dbReference type="RefSeq" id="WP_338290862.1">
    <property type="nucleotide sequence ID" value="NZ_AP027272.1"/>
</dbReference>
<protein>
    <submittedName>
        <fullName evidence="5">Transcriptional regulator</fullName>
    </submittedName>
</protein>
<feature type="domain" description="HTH lacI-type" evidence="4">
    <location>
        <begin position="8"/>
        <end position="63"/>
    </location>
</feature>
<dbReference type="PANTHER" id="PTHR30146:SF138">
    <property type="entry name" value="TRANSCRIPTIONAL REGULATORY PROTEIN"/>
    <property type="match status" value="1"/>
</dbReference>
<dbReference type="Pfam" id="PF13377">
    <property type="entry name" value="Peripla_BP_3"/>
    <property type="match status" value="1"/>
</dbReference>
<dbReference type="Proteomes" id="UP001333710">
    <property type="component" value="Chromosome"/>
</dbReference>
<keyword evidence="1" id="KW-0805">Transcription regulation</keyword>
<evidence type="ECO:0000313" key="5">
    <source>
        <dbReference type="EMBL" id="BDX04965.1"/>
    </source>
</evidence>
<dbReference type="EMBL" id="AP027272">
    <property type="protein sequence ID" value="BDX04965.1"/>
    <property type="molecule type" value="Genomic_DNA"/>
</dbReference>
<dbReference type="GO" id="GO:0000976">
    <property type="term" value="F:transcription cis-regulatory region binding"/>
    <property type="evidence" value="ECO:0007669"/>
    <property type="project" value="TreeGrafter"/>
</dbReference>
<dbReference type="SMART" id="SM00354">
    <property type="entry name" value="HTH_LACI"/>
    <property type="match status" value="1"/>
</dbReference>
<evidence type="ECO:0000256" key="2">
    <source>
        <dbReference type="ARBA" id="ARBA00023125"/>
    </source>
</evidence>
<gene>
    <name evidence="5" type="ORF">MACH26_04860</name>
</gene>
<dbReference type="KEGG" id="pmaw:MACH26_04860"/>
<dbReference type="InterPro" id="IPR000843">
    <property type="entry name" value="HTH_LacI"/>
</dbReference>
<evidence type="ECO:0000313" key="6">
    <source>
        <dbReference type="Proteomes" id="UP001333710"/>
    </source>
</evidence>
<dbReference type="AlphaFoldDB" id="A0AA48I2Y4"/>
<dbReference type="Gene3D" id="1.10.260.40">
    <property type="entry name" value="lambda repressor-like DNA-binding domains"/>
    <property type="match status" value="1"/>
</dbReference>
<dbReference type="InterPro" id="IPR046335">
    <property type="entry name" value="LacI/GalR-like_sensor"/>
</dbReference>
<dbReference type="CDD" id="cd01392">
    <property type="entry name" value="HTH_LacI"/>
    <property type="match status" value="1"/>
</dbReference>
<evidence type="ECO:0000256" key="3">
    <source>
        <dbReference type="ARBA" id="ARBA00023163"/>
    </source>
</evidence>
<dbReference type="PANTHER" id="PTHR30146">
    <property type="entry name" value="LACI-RELATED TRANSCRIPTIONAL REPRESSOR"/>
    <property type="match status" value="1"/>
</dbReference>
<evidence type="ECO:0000256" key="1">
    <source>
        <dbReference type="ARBA" id="ARBA00023015"/>
    </source>
</evidence>
<dbReference type="PROSITE" id="PS50932">
    <property type="entry name" value="HTH_LACI_2"/>
    <property type="match status" value="1"/>
</dbReference>
<sequence>MPANKKALNLKEVSKILGVSTATVSNAFNRPDQLSESLRQRILKETAELGYHGPNLAARSLRKGKTDVVAVVLADTLSYSFSDPVASQFLQGVSEILSEQKRQLLLLSSRLASKEQSSAESLPDGFIFYGAPKGDAFERISRSGKPLIAVDFEKGTVPSLNINNRSAAKDVANHVIRDGNDRVAVVSLRLISSDRVCRLEKADLRDDCQEIIAFNRLQGYMDACKEKSAELPPHMVWHTPMNTPEMAEKAAYEALTITPRPNVILCMSDVLALGVLRVAQSLKIKVPEELRIVGFDDIPEASRTVPALTTVCQQSIEKGRMAAKALFEQNQQKNRLMETRLMVRQSSGD</sequence>
<dbReference type="Gene3D" id="3.40.50.2300">
    <property type="match status" value="2"/>
</dbReference>
<evidence type="ECO:0000259" key="4">
    <source>
        <dbReference type="PROSITE" id="PS50932"/>
    </source>
</evidence>
<dbReference type="Pfam" id="PF00356">
    <property type="entry name" value="LacI"/>
    <property type="match status" value="1"/>
</dbReference>
<dbReference type="SUPFAM" id="SSF47413">
    <property type="entry name" value="lambda repressor-like DNA-binding domains"/>
    <property type="match status" value="1"/>
</dbReference>